<protein>
    <submittedName>
        <fullName evidence="2">Uncharacterized protein</fullName>
    </submittedName>
</protein>
<gene>
    <name evidence="2" type="ORF">POPTR_013G075900</name>
</gene>
<sequence>MVLLSGLGKHDSSNSRISSLNNFLKLYASKYLFKPQHTSNSQMSQKSYYTRTISSIYTSINPNLHKFRIIDKNKKCQPPKQQRKRKKKTEIKE</sequence>
<dbReference type="EMBL" id="CM009302">
    <property type="protein sequence ID" value="PNT07268.1"/>
    <property type="molecule type" value="Genomic_DNA"/>
</dbReference>
<proteinExistence type="predicted"/>
<feature type="region of interest" description="Disordered" evidence="1">
    <location>
        <begin position="69"/>
        <end position="93"/>
    </location>
</feature>
<dbReference type="AlphaFoldDB" id="A0A2K1Y2K4"/>
<accession>A0A2K1Y2K4</accession>
<reference evidence="2 3" key="1">
    <citation type="journal article" date="2006" name="Science">
        <title>The genome of black cottonwood, Populus trichocarpa (Torr. &amp; Gray).</title>
        <authorList>
            <person name="Tuskan G.A."/>
            <person name="Difazio S."/>
            <person name="Jansson S."/>
            <person name="Bohlmann J."/>
            <person name="Grigoriev I."/>
            <person name="Hellsten U."/>
            <person name="Putnam N."/>
            <person name="Ralph S."/>
            <person name="Rombauts S."/>
            <person name="Salamov A."/>
            <person name="Schein J."/>
            <person name="Sterck L."/>
            <person name="Aerts A."/>
            <person name="Bhalerao R.R."/>
            <person name="Bhalerao R.P."/>
            <person name="Blaudez D."/>
            <person name="Boerjan W."/>
            <person name="Brun A."/>
            <person name="Brunner A."/>
            <person name="Busov V."/>
            <person name="Campbell M."/>
            <person name="Carlson J."/>
            <person name="Chalot M."/>
            <person name="Chapman J."/>
            <person name="Chen G.L."/>
            <person name="Cooper D."/>
            <person name="Coutinho P.M."/>
            <person name="Couturier J."/>
            <person name="Covert S."/>
            <person name="Cronk Q."/>
            <person name="Cunningham R."/>
            <person name="Davis J."/>
            <person name="Degroeve S."/>
            <person name="Dejardin A."/>
            <person name="Depamphilis C."/>
            <person name="Detter J."/>
            <person name="Dirks B."/>
            <person name="Dubchak I."/>
            <person name="Duplessis S."/>
            <person name="Ehlting J."/>
            <person name="Ellis B."/>
            <person name="Gendler K."/>
            <person name="Goodstein D."/>
            <person name="Gribskov M."/>
            <person name="Grimwood J."/>
            <person name="Groover A."/>
            <person name="Gunter L."/>
            <person name="Hamberger B."/>
            <person name="Heinze B."/>
            <person name="Helariutta Y."/>
            <person name="Henrissat B."/>
            <person name="Holligan D."/>
            <person name="Holt R."/>
            <person name="Huang W."/>
            <person name="Islam-Faridi N."/>
            <person name="Jones S."/>
            <person name="Jones-Rhoades M."/>
            <person name="Jorgensen R."/>
            <person name="Joshi C."/>
            <person name="Kangasjarvi J."/>
            <person name="Karlsson J."/>
            <person name="Kelleher C."/>
            <person name="Kirkpatrick R."/>
            <person name="Kirst M."/>
            <person name="Kohler A."/>
            <person name="Kalluri U."/>
            <person name="Larimer F."/>
            <person name="Leebens-Mack J."/>
            <person name="Leple J.C."/>
            <person name="Locascio P."/>
            <person name="Lou Y."/>
            <person name="Lucas S."/>
            <person name="Martin F."/>
            <person name="Montanini B."/>
            <person name="Napoli C."/>
            <person name="Nelson D.R."/>
            <person name="Nelson C."/>
            <person name="Nieminen K."/>
            <person name="Nilsson O."/>
            <person name="Pereda V."/>
            <person name="Peter G."/>
            <person name="Philippe R."/>
            <person name="Pilate G."/>
            <person name="Poliakov A."/>
            <person name="Razumovskaya J."/>
            <person name="Richardson P."/>
            <person name="Rinaldi C."/>
            <person name="Ritland K."/>
            <person name="Rouze P."/>
            <person name="Ryaboy D."/>
            <person name="Schmutz J."/>
            <person name="Schrader J."/>
            <person name="Segerman B."/>
            <person name="Shin H."/>
            <person name="Siddiqui A."/>
            <person name="Sterky F."/>
            <person name="Terry A."/>
            <person name="Tsai C.J."/>
            <person name="Uberbacher E."/>
            <person name="Unneberg P."/>
            <person name="Vahala J."/>
            <person name="Wall K."/>
            <person name="Wessler S."/>
            <person name="Yang G."/>
            <person name="Yin T."/>
            <person name="Douglas C."/>
            <person name="Marra M."/>
            <person name="Sandberg G."/>
            <person name="Van de Peer Y."/>
            <person name="Rokhsar D."/>
        </authorList>
    </citation>
    <scope>NUCLEOTIDE SEQUENCE [LARGE SCALE GENOMIC DNA]</scope>
    <source>
        <strain evidence="3">cv. Nisqually</strain>
    </source>
</reference>
<dbReference type="InParanoid" id="A0A2K1Y2K4"/>
<feature type="compositionally biased region" description="Basic residues" evidence="1">
    <location>
        <begin position="75"/>
        <end position="93"/>
    </location>
</feature>
<organism evidence="2 3">
    <name type="scientific">Populus trichocarpa</name>
    <name type="common">Western balsam poplar</name>
    <name type="synonym">Populus balsamifera subsp. trichocarpa</name>
    <dbReference type="NCBI Taxonomy" id="3694"/>
    <lineage>
        <taxon>Eukaryota</taxon>
        <taxon>Viridiplantae</taxon>
        <taxon>Streptophyta</taxon>
        <taxon>Embryophyta</taxon>
        <taxon>Tracheophyta</taxon>
        <taxon>Spermatophyta</taxon>
        <taxon>Magnoliopsida</taxon>
        <taxon>eudicotyledons</taxon>
        <taxon>Gunneridae</taxon>
        <taxon>Pentapetalae</taxon>
        <taxon>rosids</taxon>
        <taxon>fabids</taxon>
        <taxon>Malpighiales</taxon>
        <taxon>Salicaceae</taxon>
        <taxon>Saliceae</taxon>
        <taxon>Populus</taxon>
    </lineage>
</organism>
<evidence type="ECO:0000313" key="3">
    <source>
        <dbReference type="Proteomes" id="UP000006729"/>
    </source>
</evidence>
<name>A0A2K1Y2K4_POPTR</name>
<keyword evidence="3" id="KW-1185">Reference proteome</keyword>
<dbReference type="Proteomes" id="UP000006729">
    <property type="component" value="Chromosome 13"/>
</dbReference>
<evidence type="ECO:0000313" key="2">
    <source>
        <dbReference type="EMBL" id="PNT07268.1"/>
    </source>
</evidence>
<evidence type="ECO:0000256" key="1">
    <source>
        <dbReference type="SAM" id="MobiDB-lite"/>
    </source>
</evidence>